<dbReference type="Proteomes" id="UP000019184">
    <property type="component" value="Unassembled WGS sequence"/>
</dbReference>
<dbReference type="RefSeq" id="WP_051498120.1">
    <property type="nucleotide sequence ID" value="NZ_CBTK010000298.1"/>
</dbReference>
<dbReference type="GO" id="GO:0004674">
    <property type="term" value="F:protein serine/threonine kinase activity"/>
    <property type="evidence" value="ECO:0007669"/>
    <property type="project" value="UniProtKB-KW"/>
</dbReference>
<dbReference type="CDD" id="cd16936">
    <property type="entry name" value="HATPase_RsbW-like"/>
    <property type="match status" value="1"/>
</dbReference>
<feature type="domain" description="Histidine kinase/HSP90-like ATPase" evidence="2">
    <location>
        <begin position="18"/>
        <end position="144"/>
    </location>
</feature>
<keyword evidence="3" id="KW-0547">Nucleotide-binding</keyword>
<dbReference type="AlphaFoldDB" id="A0A7U7GFL3"/>
<sequence>MIPNDPEFRSNPEGLLCLPAELDHLPAFLNHVRQIAEVAGMAAVQASRLELAIEEALVNVCNYAYIGQTPTGAVRCRVVVQPDGLRVDIADEGPPFDPLARPDPDTALDLDQREPGGLGILLIKSLVSEVSYRREDGRNVLTIRMDKAAAGKPDAAS</sequence>
<protein>
    <submittedName>
        <fullName evidence="3">ATP-binding region ATPase domain protein</fullName>
    </submittedName>
</protein>
<comment type="caution">
    <text evidence="3">The sequence shown here is derived from an EMBL/GenBank/DDBJ whole genome shotgun (WGS) entry which is preliminary data.</text>
</comment>
<evidence type="ECO:0000256" key="1">
    <source>
        <dbReference type="ARBA" id="ARBA00022527"/>
    </source>
</evidence>
<name>A0A7U7GFL3_9GAMM</name>
<keyword evidence="3" id="KW-0067">ATP-binding</keyword>
<dbReference type="GO" id="GO:0005524">
    <property type="term" value="F:ATP binding"/>
    <property type="evidence" value="ECO:0007669"/>
    <property type="project" value="UniProtKB-KW"/>
</dbReference>
<keyword evidence="4" id="KW-1185">Reference proteome</keyword>
<dbReference type="InterPro" id="IPR050267">
    <property type="entry name" value="Anti-sigma-factor_SerPK"/>
</dbReference>
<evidence type="ECO:0000259" key="2">
    <source>
        <dbReference type="Pfam" id="PF13581"/>
    </source>
</evidence>
<keyword evidence="1" id="KW-0808">Transferase</keyword>
<dbReference type="Gene3D" id="3.30.565.10">
    <property type="entry name" value="Histidine kinase-like ATPase, C-terminal domain"/>
    <property type="match status" value="1"/>
</dbReference>
<gene>
    <name evidence="3" type="ORF">BN874_80066</name>
</gene>
<keyword evidence="1" id="KW-0418">Kinase</keyword>
<evidence type="ECO:0000313" key="3">
    <source>
        <dbReference type="EMBL" id="CDH47376.1"/>
    </source>
</evidence>
<dbReference type="PANTHER" id="PTHR35526">
    <property type="entry name" value="ANTI-SIGMA-F FACTOR RSBW-RELATED"/>
    <property type="match status" value="1"/>
</dbReference>
<evidence type="ECO:0000313" key="4">
    <source>
        <dbReference type="Proteomes" id="UP000019184"/>
    </source>
</evidence>
<dbReference type="InterPro" id="IPR036890">
    <property type="entry name" value="HATPase_C_sf"/>
</dbReference>
<organism evidence="3 4">
    <name type="scientific">Candidatus Contendobacter odensis Run_B_J11</name>
    <dbReference type="NCBI Taxonomy" id="1400861"/>
    <lineage>
        <taxon>Bacteria</taxon>
        <taxon>Pseudomonadati</taxon>
        <taxon>Pseudomonadota</taxon>
        <taxon>Gammaproteobacteria</taxon>
        <taxon>Candidatus Competibacteraceae</taxon>
        <taxon>Candidatus Contendibacter</taxon>
    </lineage>
</organism>
<keyword evidence="1" id="KW-0723">Serine/threonine-protein kinase</keyword>
<dbReference type="EMBL" id="CBTK010000298">
    <property type="protein sequence ID" value="CDH47376.1"/>
    <property type="molecule type" value="Genomic_DNA"/>
</dbReference>
<reference evidence="3 4" key="1">
    <citation type="journal article" date="2014" name="ISME J.">
        <title>Candidatus Competibacter-lineage genomes retrieved from metagenomes reveal functional metabolic diversity.</title>
        <authorList>
            <person name="McIlroy S.J."/>
            <person name="Albertsen M."/>
            <person name="Andresen E.K."/>
            <person name="Saunders A.M."/>
            <person name="Kristiansen R."/>
            <person name="Stokholm-Bjerregaard M."/>
            <person name="Nielsen K.L."/>
            <person name="Nielsen P.H."/>
        </authorList>
    </citation>
    <scope>NUCLEOTIDE SEQUENCE [LARGE SCALE GENOMIC DNA]</scope>
    <source>
        <strain evidence="3 4">Run_B_J11</strain>
    </source>
</reference>
<proteinExistence type="predicted"/>
<dbReference type="PANTHER" id="PTHR35526:SF6">
    <property type="entry name" value="SLR1861 PROTEIN"/>
    <property type="match status" value="1"/>
</dbReference>
<accession>A0A7U7GFL3</accession>
<dbReference type="Pfam" id="PF13581">
    <property type="entry name" value="HATPase_c_2"/>
    <property type="match status" value="1"/>
</dbReference>
<dbReference type="InterPro" id="IPR003594">
    <property type="entry name" value="HATPase_dom"/>
</dbReference>
<dbReference type="SUPFAM" id="SSF55874">
    <property type="entry name" value="ATPase domain of HSP90 chaperone/DNA topoisomerase II/histidine kinase"/>
    <property type="match status" value="1"/>
</dbReference>